<proteinExistence type="predicted"/>
<accession>A0A382JLZ2</accession>
<protein>
    <submittedName>
        <fullName evidence="1">Uncharacterized protein</fullName>
    </submittedName>
</protein>
<evidence type="ECO:0000313" key="1">
    <source>
        <dbReference type="EMBL" id="SVC13444.1"/>
    </source>
</evidence>
<gene>
    <name evidence="1" type="ORF">METZ01_LOCUS266298</name>
</gene>
<name>A0A382JLZ2_9ZZZZ</name>
<reference evidence="1" key="1">
    <citation type="submission" date="2018-05" db="EMBL/GenBank/DDBJ databases">
        <authorList>
            <person name="Lanie J.A."/>
            <person name="Ng W.-L."/>
            <person name="Kazmierczak K.M."/>
            <person name="Andrzejewski T.M."/>
            <person name="Davidsen T.M."/>
            <person name="Wayne K.J."/>
            <person name="Tettelin H."/>
            <person name="Glass J.I."/>
            <person name="Rusch D."/>
            <person name="Podicherti R."/>
            <person name="Tsui H.-C.T."/>
            <person name="Winkler M.E."/>
        </authorList>
    </citation>
    <scope>NUCLEOTIDE SEQUENCE</scope>
</reference>
<sequence>LIFSIGVSGPHTLSQRSRIAIITQIRIRIGCIAHS</sequence>
<dbReference type="EMBL" id="UINC01075349">
    <property type="protein sequence ID" value="SVC13444.1"/>
    <property type="molecule type" value="Genomic_DNA"/>
</dbReference>
<organism evidence="1">
    <name type="scientific">marine metagenome</name>
    <dbReference type="NCBI Taxonomy" id="408172"/>
    <lineage>
        <taxon>unclassified sequences</taxon>
        <taxon>metagenomes</taxon>
        <taxon>ecological metagenomes</taxon>
    </lineage>
</organism>
<dbReference type="AlphaFoldDB" id="A0A382JLZ2"/>
<feature type="non-terminal residue" evidence="1">
    <location>
        <position position="1"/>
    </location>
</feature>